<evidence type="ECO:0000256" key="1">
    <source>
        <dbReference type="SAM" id="MobiDB-lite"/>
    </source>
</evidence>
<dbReference type="InterPro" id="IPR050400">
    <property type="entry name" value="Bact_Cytoskel_RodZ"/>
</dbReference>
<feature type="transmembrane region" description="Helical" evidence="2">
    <location>
        <begin position="104"/>
        <end position="124"/>
    </location>
</feature>
<dbReference type="PANTHER" id="PTHR34475">
    <property type="match status" value="1"/>
</dbReference>
<evidence type="ECO:0000313" key="3">
    <source>
        <dbReference type="EMBL" id="PTL54931.1"/>
    </source>
</evidence>
<protein>
    <recommendedName>
        <fullName evidence="5">Helix-turn-helix domain-containing protein</fullName>
    </recommendedName>
</protein>
<keyword evidence="2" id="KW-1133">Transmembrane helix</keyword>
<dbReference type="RefSeq" id="WP_107571032.1">
    <property type="nucleotide sequence ID" value="NZ_PYYB01000004.1"/>
</dbReference>
<dbReference type="PANTHER" id="PTHR34475:SF1">
    <property type="entry name" value="CYTOSKELETON PROTEIN RODZ"/>
    <property type="match status" value="1"/>
</dbReference>
<dbReference type="Pfam" id="PF13413">
    <property type="entry name" value="HTH_25"/>
    <property type="match status" value="1"/>
</dbReference>
<organism evidence="3 4">
    <name type="scientific">Paraconexibacter algicola</name>
    <dbReference type="NCBI Taxonomy" id="2133960"/>
    <lineage>
        <taxon>Bacteria</taxon>
        <taxon>Bacillati</taxon>
        <taxon>Actinomycetota</taxon>
        <taxon>Thermoleophilia</taxon>
        <taxon>Solirubrobacterales</taxon>
        <taxon>Paraconexibacteraceae</taxon>
        <taxon>Paraconexibacter</taxon>
    </lineage>
</organism>
<keyword evidence="2" id="KW-0472">Membrane</keyword>
<dbReference type="EMBL" id="PYYB01000004">
    <property type="protein sequence ID" value="PTL54931.1"/>
    <property type="molecule type" value="Genomic_DNA"/>
</dbReference>
<gene>
    <name evidence="3" type="ORF">C7Y72_20370</name>
</gene>
<accession>A0A2T4UCM6</accession>
<feature type="region of interest" description="Disordered" evidence="1">
    <location>
        <begin position="129"/>
        <end position="170"/>
    </location>
</feature>
<dbReference type="GO" id="GO:0003677">
    <property type="term" value="F:DNA binding"/>
    <property type="evidence" value="ECO:0007669"/>
    <property type="project" value="InterPro"/>
</dbReference>
<dbReference type="Gene3D" id="1.10.260.40">
    <property type="entry name" value="lambda repressor-like DNA-binding domains"/>
    <property type="match status" value="1"/>
</dbReference>
<evidence type="ECO:0000256" key="2">
    <source>
        <dbReference type="SAM" id="Phobius"/>
    </source>
</evidence>
<sequence length="267" mass="28952">MADIGATLREARMRARIDISEIEAETKIRAKYLRALENEEWDLLPGPTFVKTFLRTYADVLGLDSKLLVEEYKLRHERPNLTELRPIGAPQPGRRRPRPQPTGVPRGYVVGLVVVLLLGTLYLLGRGGGDDEPAVATTTQQRTTTDATRPAADATPAPSATPAATATATPAARTVRLRVVPTGQVFVCLTAAGGRTLIDGQILDTTSQTRTFRSSRFRITLGNAAARLRIDGKDRDVADNAEGIGYEITPGGKRRTLSPENRPVCDG</sequence>
<proteinExistence type="predicted"/>
<feature type="compositionally biased region" description="Low complexity" evidence="1">
    <location>
        <begin position="134"/>
        <end position="170"/>
    </location>
</feature>
<comment type="caution">
    <text evidence="3">The sequence shown here is derived from an EMBL/GenBank/DDBJ whole genome shotgun (WGS) entry which is preliminary data.</text>
</comment>
<dbReference type="InterPro" id="IPR010982">
    <property type="entry name" value="Lambda_DNA-bd_dom_sf"/>
</dbReference>
<dbReference type="OrthoDB" id="5243487at2"/>
<keyword evidence="2" id="KW-0812">Transmembrane</keyword>
<feature type="region of interest" description="Disordered" evidence="1">
    <location>
        <begin position="83"/>
        <end position="103"/>
    </location>
</feature>
<keyword evidence="4" id="KW-1185">Reference proteome</keyword>
<reference evidence="3 4" key="1">
    <citation type="submission" date="2018-03" db="EMBL/GenBank/DDBJ databases">
        <title>Aquarubrobacter algicola gen. nov., sp. nov., a novel actinobacterium isolated from shallow eutrophic lake during the end of cyanobacterial harmful algal blooms.</title>
        <authorList>
            <person name="Chun S.J."/>
        </authorList>
    </citation>
    <scope>NUCLEOTIDE SEQUENCE [LARGE SCALE GENOMIC DNA]</scope>
    <source>
        <strain evidence="3 4">Seoho-28</strain>
    </source>
</reference>
<dbReference type="Proteomes" id="UP000240739">
    <property type="component" value="Unassembled WGS sequence"/>
</dbReference>
<evidence type="ECO:0008006" key="5">
    <source>
        <dbReference type="Google" id="ProtNLM"/>
    </source>
</evidence>
<dbReference type="AlphaFoldDB" id="A0A2T4UCM6"/>
<name>A0A2T4UCM6_9ACTN</name>
<evidence type="ECO:0000313" key="4">
    <source>
        <dbReference type="Proteomes" id="UP000240739"/>
    </source>
</evidence>